<comment type="caution">
    <text evidence="1">The sequence shown here is derived from an EMBL/GenBank/DDBJ whole genome shotgun (WGS) entry which is preliminary data.</text>
</comment>
<name>A0ABS7YT97_9VIBR</name>
<accession>A0ABS7YT97</accession>
<dbReference type="EMBL" id="JAIWIU010000113">
    <property type="protein sequence ID" value="MCA2017629.1"/>
    <property type="molecule type" value="Genomic_DNA"/>
</dbReference>
<sequence>MPEAYCHCCGKVTAHKVVMGRCKPANESGWQGAQEFLALLLKGKHYHKLEPQYYCRVCNQRCYEQQAEHREKEFHDVSIV</sequence>
<evidence type="ECO:0008006" key="3">
    <source>
        <dbReference type="Google" id="ProtNLM"/>
    </source>
</evidence>
<keyword evidence="2" id="KW-1185">Reference proteome</keyword>
<organism evidence="1 2">
    <name type="scientific">Vibrio tritonius</name>
    <dbReference type="NCBI Taxonomy" id="1435069"/>
    <lineage>
        <taxon>Bacteria</taxon>
        <taxon>Pseudomonadati</taxon>
        <taxon>Pseudomonadota</taxon>
        <taxon>Gammaproteobacteria</taxon>
        <taxon>Vibrionales</taxon>
        <taxon>Vibrionaceae</taxon>
        <taxon>Vibrio</taxon>
    </lineage>
</organism>
<evidence type="ECO:0000313" key="1">
    <source>
        <dbReference type="EMBL" id="MCA2017629.1"/>
    </source>
</evidence>
<evidence type="ECO:0000313" key="2">
    <source>
        <dbReference type="Proteomes" id="UP001199044"/>
    </source>
</evidence>
<proteinExistence type="predicted"/>
<dbReference type="Proteomes" id="UP001199044">
    <property type="component" value="Unassembled WGS sequence"/>
</dbReference>
<reference evidence="2" key="1">
    <citation type="submission" date="2023-07" db="EMBL/GenBank/DDBJ databases">
        <title>Molecular identification of indigenous halophilic bacteria isolated from red sea cost, biodegradation of synthetic dyes and assessment of degraded metabolite toxicity.</title>
        <authorList>
            <person name="Chaieb K."/>
            <person name="Altayb H.N."/>
        </authorList>
    </citation>
    <scope>NUCLEOTIDE SEQUENCE [LARGE SCALE GENOMIC DNA]</scope>
    <source>
        <strain evidence="2">K20</strain>
    </source>
</reference>
<protein>
    <recommendedName>
        <fullName evidence="3">C2H2-type domain-containing protein</fullName>
    </recommendedName>
</protein>
<gene>
    <name evidence="1" type="ORF">LDJ79_16005</name>
</gene>
<dbReference type="RefSeq" id="WP_225251296.1">
    <property type="nucleotide sequence ID" value="NZ_JAIWIU010000113.1"/>
</dbReference>